<feature type="compositionally biased region" description="Polar residues" evidence="1">
    <location>
        <begin position="300"/>
        <end position="310"/>
    </location>
</feature>
<accession>A0A6A4H050</accession>
<feature type="compositionally biased region" description="Polar residues" evidence="1">
    <location>
        <begin position="446"/>
        <end position="466"/>
    </location>
</feature>
<keyword evidence="3" id="KW-1185">Reference proteome</keyword>
<protein>
    <submittedName>
        <fullName evidence="2">Uncharacterized protein</fullName>
    </submittedName>
</protein>
<dbReference type="Proteomes" id="UP000799118">
    <property type="component" value="Unassembled WGS sequence"/>
</dbReference>
<feature type="region of interest" description="Disordered" evidence="1">
    <location>
        <begin position="300"/>
        <end position="319"/>
    </location>
</feature>
<sequence>MPPATKTHKVKFRWTHNNRLSHGPWWKCLYCVRQLFLFFLLQLPSSARMSSPQRRIDVNLVNELVRQQGEELLRVRKELEESQKMQALSINAICSTENQVEKLQKNTVQWHLRMANMTQELTDLQNENALIMLELEAARTSLHSVLISVLPSSDPVPVDHDEESQSDAALRDNLIKASSATSDLSLSYIDTVRIEGEDHRTVVPLSPALSVHSEDSLSDAWHRGAAEISQERVAPLETQEEIIDAPKDMAAQEEDGSDHFALQADAALIGNEAFGVPAPSDPHGVTSGAATTSHVATPNAAVTSSLVSPTPSDPHEVTAGAAATKHVVTLDAAVSSSLVPPAPSDPHKVTSGAATTKHAATPNAAVSSSLVPPAPSDPHKVTSGVATTKHIATSNAAAPSSLVPPAPSDPHKVTSGAVTTKHVATPNAAASSSLVPPAPSDPHKVTSGTATTKHVATPNAAASSSLVPSSKEAYGHLNLNPICATLPKTSTMDAVKAICCPVIGVLDKVTLHVLKHSEALFANPGDTKQQTLITVSLSASNPCKVFPKLNKKWSGHLLVRKDATRNLFYLGQYQSKPACRITVEEYHLLPKETKLYVLSCAKLLYRWDITQLVSSLAKANGIYVAKHELRFMECSGTIEERLRAEAMKRDTLRS</sequence>
<evidence type="ECO:0000256" key="1">
    <source>
        <dbReference type="SAM" id="MobiDB-lite"/>
    </source>
</evidence>
<dbReference type="AlphaFoldDB" id="A0A6A4H050"/>
<evidence type="ECO:0000313" key="2">
    <source>
        <dbReference type="EMBL" id="KAE9391126.1"/>
    </source>
</evidence>
<gene>
    <name evidence="2" type="ORF">BT96DRAFT_318838</name>
</gene>
<dbReference type="EMBL" id="ML769635">
    <property type="protein sequence ID" value="KAE9391126.1"/>
    <property type="molecule type" value="Genomic_DNA"/>
</dbReference>
<proteinExistence type="predicted"/>
<organism evidence="2 3">
    <name type="scientific">Gymnopus androsaceus JB14</name>
    <dbReference type="NCBI Taxonomy" id="1447944"/>
    <lineage>
        <taxon>Eukaryota</taxon>
        <taxon>Fungi</taxon>
        <taxon>Dikarya</taxon>
        <taxon>Basidiomycota</taxon>
        <taxon>Agaricomycotina</taxon>
        <taxon>Agaricomycetes</taxon>
        <taxon>Agaricomycetidae</taxon>
        <taxon>Agaricales</taxon>
        <taxon>Marasmiineae</taxon>
        <taxon>Omphalotaceae</taxon>
        <taxon>Gymnopus</taxon>
    </lineage>
</organism>
<evidence type="ECO:0000313" key="3">
    <source>
        <dbReference type="Proteomes" id="UP000799118"/>
    </source>
</evidence>
<feature type="compositionally biased region" description="Low complexity" evidence="1">
    <location>
        <begin position="362"/>
        <end position="371"/>
    </location>
</feature>
<feature type="compositionally biased region" description="Polar residues" evidence="1">
    <location>
        <begin position="384"/>
        <end position="393"/>
    </location>
</feature>
<reference evidence="2" key="1">
    <citation type="journal article" date="2019" name="Environ. Microbiol.">
        <title>Fungal ecological strategies reflected in gene transcription - a case study of two litter decomposers.</title>
        <authorList>
            <person name="Barbi F."/>
            <person name="Kohler A."/>
            <person name="Barry K."/>
            <person name="Baskaran P."/>
            <person name="Daum C."/>
            <person name="Fauchery L."/>
            <person name="Ihrmark K."/>
            <person name="Kuo A."/>
            <person name="LaButti K."/>
            <person name="Lipzen A."/>
            <person name="Morin E."/>
            <person name="Grigoriev I.V."/>
            <person name="Henrissat B."/>
            <person name="Lindahl B."/>
            <person name="Martin F."/>
        </authorList>
    </citation>
    <scope>NUCLEOTIDE SEQUENCE</scope>
    <source>
        <strain evidence="2">JB14</strain>
    </source>
</reference>
<feature type="region of interest" description="Disordered" evidence="1">
    <location>
        <begin position="336"/>
        <end position="466"/>
    </location>
</feature>
<name>A0A6A4H050_9AGAR</name>
<feature type="compositionally biased region" description="Low complexity" evidence="1">
    <location>
        <begin position="426"/>
        <end position="435"/>
    </location>
</feature>